<dbReference type="EMBL" id="LGUC01000001">
    <property type="protein sequence ID" value="KPN30933.1"/>
    <property type="molecule type" value="Genomic_DNA"/>
</dbReference>
<dbReference type="CDD" id="cd00293">
    <property type="entry name" value="USP-like"/>
    <property type="match status" value="1"/>
</dbReference>
<gene>
    <name evidence="3" type="ORF">SY89_01674</name>
</gene>
<dbReference type="Gene3D" id="3.40.50.12370">
    <property type="match status" value="1"/>
</dbReference>
<keyword evidence="4" id="KW-1185">Reference proteome</keyword>
<comment type="caution">
    <text evidence="3">The sequence shown here is derived from an EMBL/GenBank/DDBJ whole genome shotgun (WGS) entry which is preliminary data.</text>
</comment>
<dbReference type="InterPro" id="IPR006016">
    <property type="entry name" value="UspA"/>
</dbReference>
<dbReference type="RefSeq" id="WP_054583722.1">
    <property type="nucleotide sequence ID" value="NZ_LGUC01000001.1"/>
</dbReference>
<dbReference type="OrthoDB" id="43026at2157"/>
<organism evidence="3 4">
    <name type="scientific">Halolamina pelagica</name>
    <dbReference type="NCBI Taxonomy" id="699431"/>
    <lineage>
        <taxon>Archaea</taxon>
        <taxon>Methanobacteriati</taxon>
        <taxon>Methanobacteriota</taxon>
        <taxon>Stenosarchaea group</taxon>
        <taxon>Halobacteria</taxon>
        <taxon>Halobacteriales</taxon>
        <taxon>Haloferacaceae</taxon>
    </lineage>
</organism>
<feature type="domain" description="UspA" evidence="2">
    <location>
        <begin position="143"/>
        <end position="261"/>
    </location>
</feature>
<dbReference type="Proteomes" id="UP000050535">
    <property type="component" value="Unassembled WGS sequence"/>
</dbReference>
<dbReference type="SUPFAM" id="SSF52402">
    <property type="entry name" value="Adenine nucleotide alpha hydrolases-like"/>
    <property type="match status" value="1"/>
</dbReference>
<evidence type="ECO:0000259" key="2">
    <source>
        <dbReference type="Pfam" id="PF00582"/>
    </source>
</evidence>
<sequence length="266" mass="27770">MGEDGTSPRNGRPVLGTLLDPTGDTQARELSFALAREADRPVRLLSPGRVPDAQGSSTAARADGPPVQFACTESAVGTGRSPADIVAQEAVDAGADVVTVERPSSETPGTGLRRETTDRIVDNSPIDTVVANGNGELDDLASILVPVAGGPHTELTVRVARALADRENAWIELFTVVPTGADADRRSAAAGHLADARGHLGDFEEFDTWLYEADDPAAAIAEQSAYYDAIIMGAPTKSHLKRVVFGSTTDSVDESVDIPVVTAVSK</sequence>
<reference evidence="4" key="1">
    <citation type="submission" date="2013-11" db="EMBL/GenBank/DDBJ databases">
        <authorList>
            <person name="Hoang H.T."/>
            <person name="Killian M.L."/>
            <person name="Madson D.M."/>
            <person name="Arruda P.H.E."/>
            <person name="Sun D."/>
            <person name="Schwartz K.J."/>
            <person name="Yoon K."/>
        </authorList>
    </citation>
    <scope>NUCLEOTIDE SEQUENCE [LARGE SCALE GENOMIC DNA]</scope>
    <source>
        <strain evidence="4">CDK2</strain>
    </source>
</reference>
<proteinExistence type="predicted"/>
<name>A0A0P7GQI3_9EURY</name>
<evidence type="ECO:0000313" key="4">
    <source>
        <dbReference type="Proteomes" id="UP000050535"/>
    </source>
</evidence>
<protein>
    <submittedName>
        <fullName evidence="3">Universal stress protein family protein</fullName>
    </submittedName>
</protein>
<evidence type="ECO:0000313" key="3">
    <source>
        <dbReference type="EMBL" id="KPN30933.1"/>
    </source>
</evidence>
<evidence type="ECO:0000256" key="1">
    <source>
        <dbReference type="SAM" id="MobiDB-lite"/>
    </source>
</evidence>
<dbReference type="AlphaFoldDB" id="A0A0P7GQI3"/>
<feature type="region of interest" description="Disordered" evidence="1">
    <location>
        <begin position="1"/>
        <end position="24"/>
    </location>
</feature>
<feature type="region of interest" description="Disordered" evidence="1">
    <location>
        <begin position="43"/>
        <end position="65"/>
    </location>
</feature>
<dbReference type="Pfam" id="PF00582">
    <property type="entry name" value="Usp"/>
    <property type="match status" value="1"/>
</dbReference>
<accession>A0A0P7GQI3</accession>
<dbReference type="STRING" id="699431.SY89_01674"/>